<dbReference type="CDD" id="cd03216">
    <property type="entry name" value="ABC_Carb_Monos_I"/>
    <property type="match status" value="1"/>
</dbReference>
<keyword evidence="4" id="KW-0762">Sugar transport</keyword>
<dbReference type="Proteomes" id="UP000230821">
    <property type="component" value="Unassembled WGS sequence"/>
</dbReference>
<dbReference type="PANTHER" id="PTHR43790:SF3">
    <property type="entry name" value="D-ALLOSE IMPORT ATP-BINDING PROTEIN ALSA-RELATED"/>
    <property type="match status" value="1"/>
</dbReference>
<dbReference type="InterPro" id="IPR050107">
    <property type="entry name" value="ABC_carbohydrate_import_ATPase"/>
</dbReference>
<dbReference type="SUPFAM" id="SSF52540">
    <property type="entry name" value="P-loop containing nucleoside triphosphate hydrolases"/>
    <property type="match status" value="2"/>
</dbReference>
<evidence type="ECO:0000256" key="4">
    <source>
        <dbReference type="ARBA" id="ARBA00022597"/>
    </source>
</evidence>
<reference evidence="11 12" key="1">
    <citation type="submission" date="2017-10" db="EMBL/GenBank/DDBJ databases">
        <title>Novel microbial diversity and functional potential in the marine mammal oral microbiome.</title>
        <authorList>
            <person name="Dudek N.K."/>
            <person name="Sun C.L."/>
            <person name="Burstein D."/>
            <person name="Kantor R.S."/>
            <person name="Aliaga Goltsman D.S."/>
            <person name="Bik E.M."/>
            <person name="Thomas B.C."/>
            <person name="Banfield J.F."/>
            <person name="Relman D.A."/>
        </authorList>
    </citation>
    <scope>NUCLEOTIDE SEQUENCE [LARGE SCALE GENOMIC DNA]</scope>
    <source>
        <strain evidence="11">DOLJORAL78_47_16</strain>
    </source>
</reference>
<evidence type="ECO:0000256" key="9">
    <source>
        <dbReference type="ARBA" id="ARBA00023136"/>
    </source>
</evidence>
<dbReference type="Gene3D" id="3.40.50.300">
    <property type="entry name" value="P-loop containing nucleotide triphosphate hydrolases"/>
    <property type="match status" value="2"/>
</dbReference>
<evidence type="ECO:0000256" key="6">
    <source>
        <dbReference type="ARBA" id="ARBA00022741"/>
    </source>
</evidence>
<dbReference type="CDD" id="cd03215">
    <property type="entry name" value="ABC_Carb_Monos_II"/>
    <property type="match status" value="1"/>
</dbReference>
<keyword evidence="9" id="KW-0472">Membrane</keyword>
<dbReference type="GO" id="GO:0005886">
    <property type="term" value="C:plasma membrane"/>
    <property type="evidence" value="ECO:0007669"/>
    <property type="project" value="UniProtKB-SubCell"/>
</dbReference>
<keyword evidence="6" id="KW-0547">Nucleotide-binding</keyword>
<evidence type="ECO:0000313" key="12">
    <source>
        <dbReference type="Proteomes" id="UP000230821"/>
    </source>
</evidence>
<evidence type="ECO:0000256" key="8">
    <source>
        <dbReference type="ARBA" id="ARBA00022967"/>
    </source>
</evidence>
<gene>
    <name evidence="11" type="ORF">CSA56_08720</name>
</gene>
<evidence type="ECO:0000256" key="1">
    <source>
        <dbReference type="ARBA" id="ARBA00004202"/>
    </source>
</evidence>
<dbReference type="EMBL" id="PDSK01000091">
    <property type="protein sequence ID" value="PIE34207.1"/>
    <property type="molecule type" value="Genomic_DNA"/>
</dbReference>
<protein>
    <submittedName>
        <fullName evidence="11">Sugar ABC transporter ATP-binding protein</fullName>
    </submittedName>
</protein>
<proteinExistence type="predicted"/>
<name>A0A2G6KEW6_9BACT</name>
<feature type="domain" description="ABC transporter" evidence="10">
    <location>
        <begin position="241"/>
        <end position="496"/>
    </location>
</feature>
<evidence type="ECO:0000256" key="7">
    <source>
        <dbReference type="ARBA" id="ARBA00022840"/>
    </source>
</evidence>
<dbReference type="InterPro" id="IPR003593">
    <property type="entry name" value="AAA+_ATPase"/>
</dbReference>
<comment type="caution">
    <text evidence="11">The sequence shown here is derived from an EMBL/GenBank/DDBJ whole genome shotgun (WGS) entry which is preliminary data.</text>
</comment>
<dbReference type="FunFam" id="3.40.50.300:FF:000127">
    <property type="entry name" value="Ribose import ATP-binding protein RbsA"/>
    <property type="match status" value="1"/>
</dbReference>
<keyword evidence="3" id="KW-1003">Cell membrane</keyword>
<evidence type="ECO:0000256" key="3">
    <source>
        <dbReference type="ARBA" id="ARBA00022475"/>
    </source>
</evidence>
<dbReference type="SMART" id="SM00382">
    <property type="entry name" value="AAA"/>
    <property type="match status" value="2"/>
</dbReference>
<dbReference type="Pfam" id="PF00005">
    <property type="entry name" value="ABC_tran"/>
    <property type="match status" value="2"/>
</dbReference>
<dbReference type="PROSITE" id="PS50893">
    <property type="entry name" value="ABC_TRANSPORTER_2"/>
    <property type="match status" value="2"/>
</dbReference>
<evidence type="ECO:0000256" key="2">
    <source>
        <dbReference type="ARBA" id="ARBA00022448"/>
    </source>
</evidence>
<dbReference type="PANTHER" id="PTHR43790">
    <property type="entry name" value="CARBOHYDRATE TRANSPORT ATP-BINDING PROTEIN MG119-RELATED"/>
    <property type="match status" value="1"/>
</dbReference>
<dbReference type="InterPro" id="IPR027417">
    <property type="entry name" value="P-loop_NTPase"/>
</dbReference>
<evidence type="ECO:0000256" key="5">
    <source>
        <dbReference type="ARBA" id="ARBA00022737"/>
    </source>
</evidence>
<keyword evidence="5" id="KW-0677">Repeat</keyword>
<accession>A0A2G6KEW6</accession>
<dbReference type="InterPro" id="IPR003439">
    <property type="entry name" value="ABC_transporter-like_ATP-bd"/>
</dbReference>
<dbReference type="GO" id="GO:0005524">
    <property type="term" value="F:ATP binding"/>
    <property type="evidence" value="ECO:0007669"/>
    <property type="project" value="UniProtKB-KW"/>
</dbReference>
<evidence type="ECO:0000313" key="11">
    <source>
        <dbReference type="EMBL" id="PIE34207.1"/>
    </source>
</evidence>
<comment type="subcellular location">
    <subcellularLocation>
        <location evidence="1">Cell membrane</location>
        <topology evidence="1">Peripheral membrane protein</topology>
    </subcellularLocation>
</comment>
<organism evidence="11 12">
    <name type="scientific">candidate division KSB3 bacterium</name>
    <dbReference type="NCBI Taxonomy" id="2044937"/>
    <lineage>
        <taxon>Bacteria</taxon>
        <taxon>candidate division KSB3</taxon>
    </lineage>
</organism>
<keyword evidence="2" id="KW-0813">Transport</keyword>
<sequence>MHELLLCVEGVTKIYGSQKALDNMSFDLYAGEVHCLVGENGAGKSTFIKILSGAVSPDAGQIHILGKTSRFLTPSEAITLGISTIYQDVELIDSLTVADNIFLGSERRSNIPGVVDTKRQFQQARKIMNRLNITIDERALVEDLSAAQKQTLQIVKALHSEAKILIMDEPTSSLGLEETKALMQLVKDLAAKGIGIIYISHYLEEIFEIGDRITILKDGQYVETYNAAQVDVNTVIRSMVGRDASIFFSRERATIGETQFEIKHFSYKDVVKDVSFSVNKGEVFGLGGLVGAGRTELADLLVGIEKSEGGEMLLNGNTLSVHSPQDAIRQGICLITEDRKKFGLFGTRSVKENVALVHNELSSGPLLNLPRETSIVDSMIRKLQIVVSGQAQNVMHLSGGNQQKTIIARFLSSDATVFIFDEPTKGVDIGAKEEIYKLIVQLAKNGKSVIMISSDMPELISLSDRIGVMRQGQLTHILPAHEAKEEELIKHFIGVE</sequence>
<keyword evidence="7 11" id="KW-0067">ATP-binding</keyword>
<feature type="domain" description="ABC transporter" evidence="10">
    <location>
        <begin position="6"/>
        <end position="243"/>
    </location>
</feature>
<keyword evidence="8" id="KW-1278">Translocase</keyword>
<dbReference type="AlphaFoldDB" id="A0A2G6KEW6"/>
<dbReference type="GO" id="GO:0016887">
    <property type="term" value="F:ATP hydrolysis activity"/>
    <property type="evidence" value="ECO:0007669"/>
    <property type="project" value="InterPro"/>
</dbReference>
<evidence type="ECO:0000259" key="10">
    <source>
        <dbReference type="PROSITE" id="PS50893"/>
    </source>
</evidence>